<evidence type="ECO:0000313" key="1">
    <source>
        <dbReference type="EMBL" id="CRL08271.1"/>
    </source>
</evidence>
<dbReference type="Proteomes" id="UP000183832">
    <property type="component" value="Unassembled WGS sequence"/>
</dbReference>
<evidence type="ECO:0000313" key="2">
    <source>
        <dbReference type="Proteomes" id="UP000183832"/>
    </source>
</evidence>
<proteinExistence type="predicted"/>
<accession>A0A1J1J7A8</accession>
<gene>
    <name evidence="1" type="ORF">CLUMA_CG021039</name>
</gene>
<reference evidence="1 2" key="1">
    <citation type="submission" date="2015-04" db="EMBL/GenBank/DDBJ databases">
        <authorList>
            <person name="Syromyatnikov M.Y."/>
            <person name="Popov V.N."/>
        </authorList>
    </citation>
    <scope>NUCLEOTIDE SEQUENCE [LARGE SCALE GENOMIC DNA]</scope>
</reference>
<dbReference type="EMBL" id="CVRI01000074">
    <property type="protein sequence ID" value="CRL08271.1"/>
    <property type="molecule type" value="Genomic_DNA"/>
</dbReference>
<name>A0A1J1J7A8_9DIPT</name>
<protein>
    <submittedName>
        <fullName evidence="1">CLUMA_CG021039, isoform A</fullName>
    </submittedName>
</protein>
<keyword evidence="2" id="KW-1185">Reference proteome</keyword>
<organism evidence="1 2">
    <name type="scientific">Clunio marinus</name>
    <dbReference type="NCBI Taxonomy" id="568069"/>
    <lineage>
        <taxon>Eukaryota</taxon>
        <taxon>Metazoa</taxon>
        <taxon>Ecdysozoa</taxon>
        <taxon>Arthropoda</taxon>
        <taxon>Hexapoda</taxon>
        <taxon>Insecta</taxon>
        <taxon>Pterygota</taxon>
        <taxon>Neoptera</taxon>
        <taxon>Endopterygota</taxon>
        <taxon>Diptera</taxon>
        <taxon>Nematocera</taxon>
        <taxon>Chironomoidea</taxon>
        <taxon>Chironomidae</taxon>
        <taxon>Clunio</taxon>
    </lineage>
</organism>
<dbReference type="AlphaFoldDB" id="A0A1J1J7A8"/>
<sequence length="45" mass="5577">MWPQLIIYGRIKDFKFYFRVTQVYVAYFFSKDKSTLDKLIDLLKH</sequence>